<organism evidence="6 7">
    <name type="scientific">Stephanodiscus triporus</name>
    <dbReference type="NCBI Taxonomy" id="2934178"/>
    <lineage>
        <taxon>Eukaryota</taxon>
        <taxon>Sar</taxon>
        <taxon>Stramenopiles</taxon>
        <taxon>Ochrophyta</taxon>
        <taxon>Bacillariophyta</taxon>
        <taxon>Coscinodiscophyceae</taxon>
        <taxon>Thalassiosirophycidae</taxon>
        <taxon>Stephanodiscales</taxon>
        <taxon>Stephanodiscaceae</taxon>
        <taxon>Stephanodiscus</taxon>
    </lineage>
</organism>
<evidence type="ECO:0000259" key="5">
    <source>
        <dbReference type="PROSITE" id="PS50174"/>
    </source>
</evidence>
<dbReference type="PANTHER" id="PTHR13948">
    <property type="entry name" value="RNA-BINDING PROTEIN"/>
    <property type="match status" value="1"/>
</dbReference>
<dbReference type="GO" id="GO:0003723">
    <property type="term" value="F:RNA binding"/>
    <property type="evidence" value="ECO:0007669"/>
    <property type="project" value="UniProtKB-KW"/>
</dbReference>
<keyword evidence="2" id="KW-0694">RNA-binding</keyword>
<evidence type="ECO:0000313" key="7">
    <source>
        <dbReference type="Proteomes" id="UP001530315"/>
    </source>
</evidence>
<feature type="compositionally biased region" description="Basic and acidic residues" evidence="4">
    <location>
        <begin position="221"/>
        <end position="242"/>
    </location>
</feature>
<dbReference type="PROSITE" id="PS50174">
    <property type="entry name" value="G_PATCH"/>
    <property type="match status" value="1"/>
</dbReference>
<evidence type="ECO:0000313" key="6">
    <source>
        <dbReference type="EMBL" id="KAL3773900.1"/>
    </source>
</evidence>
<comment type="subcellular location">
    <subcellularLocation>
        <location evidence="1">Nucleus</location>
    </subcellularLocation>
</comment>
<comment type="caution">
    <text evidence="6">The sequence shown here is derived from an EMBL/GenBank/DDBJ whole genome shotgun (WGS) entry which is preliminary data.</text>
</comment>
<evidence type="ECO:0000256" key="1">
    <source>
        <dbReference type="ARBA" id="ARBA00004123"/>
    </source>
</evidence>
<protein>
    <recommendedName>
        <fullName evidence="5">G-patch domain-containing protein</fullName>
    </recommendedName>
</protein>
<keyword evidence="7" id="KW-1185">Reference proteome</keyword>
<dbReference type="InterPro" id="IPR041591">
    <property type="entry name" value="OCRE"/>
</dbReference>
<dbReference type="PANTHER" id="PTHR13948:SF3">
    <property type="entry name" value="FI21118P1"/>
    <property type="match status" value="1"/>
</dbReference>
<dbReference type="Proteomes" id="UP001530315">
    <property type="component" value="Unassembled WGS sequence"/>
</dbReference>
<sequence length="339" mass="37094">MFYEPASDFFYDPKTKLYYSNKKGQYFRYDADKKPYVFQPIIVETGVPDGSGLEDQGIVALTSATMPTAAAASEECSAAAEPKPKIAISLKTPVPQMDHGAKSLIDIAVIEKAKLNVKNAHRLVSASSPGESAAGMLPQAHKKHAEDMNKWSERVKEMREDDSTKVQQPETTKVTASGQPICVLCRRKFADLDKLQKHERLSALHRENLAKKDAAAAVARDAARQKQESEASYRDRSKERRMMYGSHVAPESSHAEALLAHSLGSASVAEVIRPESTLNDTNVGNKLLQKMGWSSGESLGRTTANANSTDGSATKNDATSTLKSDWERIESLAQRGGRR</sequence>
<proteinExistence type="predicted"/>
<feature type="region of interest" description="Disordered" evidence="4">
    <location>
        <begin position="215"/>
        <end position="246"/>
    </location>
</feature>
<name>A0ABD3NCX8_9STRA</name>
<dbReference type="EMBL" id="JALLAZ020001502">
    <property type="protein sequence ID" value="KAL3773900.1"/>
    <property type="molecule type" value="Genomic_DNA"/>
</dbReference>
<dbReference type="CDD" id="cd16074">
    <property type="entry name" value="OCRE"/>
    <property type="match status" value="1"/>
</dbReference>
<reference evidence="6 7" key="1">
    <citation type="submission" date="2024-10" db="EMBL/GenBank/DDBJ databases">
        <title>Updated reference genomes for cyclostephanoid diatoms.</title>
        <authorList>
            <person name="Roberts W.R."/>
            <person name="Alverson A.J."/>
        </authorList>
    </citation>
    <scope>NUCLEOTIDE SEQUENCE [LARGE SCALE GENOMIC DNA]</scope>
    <source>
        <strain evidence="6 7">AJA276-08</strain>
    </source>
</reference>
<dbReference type="Pfam" id="PF17780">
    <property type="entry name" value="OCRE"/>
    <property type="match status" value="1"/>
</dbReference>
<keyword evidence="3" id="KW-0539">Nucleus</keyword>
<gene>
    <name evidence="6" type="ORF">ACHAW5_005345</name>
</gene>
<feature type="domain" description="G-patch" evidence="5">
    <location>
        <begin position="280"/>
        <end position="339"/>
    </location>
</feature>
<feature type="region of interest" description="Disordered" evidence="4">
    <location>
        <begin position="294"/>
        <end position="339"/>
    </location>
</feature>
<dbReference type="InterPro" id="IPR000467">
    <property type="entry name" value="G_patch_dom"/>
</dbReference>
<dbReference type="GO" id="GO:0005634">
    <property type="term" value="C:nucleus"/>
    <property type="evidence" value="ECO:0007669"/>
    <property type="project" value="UniProtKB-SubCell"/>
</dbReference>
<evidence type="ECO:0000256" key="3">
    <source>
        <dbReference type="ARBA" id="ARBA00023242"/>
    </source>
</evidence>
<dbReference type="AlphaFoldDB" id="A0ABD3NCX8"/>
<accession>A0ABD3NCX8</accession>
<dbReference type="Pfam" id="PF01585">
    <property type="entry name" value="G-patch"/>
    <property type="match status" value="1"/>
</dbReference>
<feature type="compositionally biased region" description="Polar residues" evidence="4">
    <location>
        <begin position="295"/>
        <end position="323"/>
    </location>
</feature>
<evidence type="ECO:0000256" key="2">
    <source>
        <dbReference type="ARBA" id="ARBA00022884"/>
    </source>
</evidence>
<evidence type="ECO:0000256" key="4">
    <source>
        <dbReference type="SAM" id="MobiDB-lite"/>
    </source>
</evidence>